<dbReference type="InterPro" id="IPR012770">
    <property type="entry name" value="TreR"/>
</dbReference>
<keyword evidence="2" id="KW-0238">DNA-binding</keyword>
<dbReference type="InterPro" id="IPR036390">
    <property type="entry name" value="WH_DNA-bd_sf"/>
</dbReference>
<protein>
    <recommendedName>
        <fullName evidence="4">Trehalose operon repressor</fullName>
    </recommendedName>
</protein>
<dbReference type="Proteomes" id="UP001203665">
    <property type="component" value="Unassembled WGS sequence"/>
</dbReference>
<dbReference type="PROSITE" id="PS50949">
    <property type="entry name" value="HTH_GNTR"/>
    <property type="match status" value="1"/>
</dbReference>
<dbReference type="Gene3D" id="1.10.10.10">
    <property type="entry name" value="Winged helix-like DNA-binding domain superfamily/Winged helix DNA-binding domain"/>
    <property type="match status" value="1"/>
</dbReference>
<keyword evidence="7" id="KW-1185">Reference proteome</keyword>
<dbReference type="PRINTS" id="PR00035">
    <property type="entry name" value="HTHGNTR"/>
</dbReference>
<dbReference type="SUPFAM" id="SSF46785">
    <property type="entry name" value="Winged helix' DNA-binding domain"/>
    <property type="match status" value="1"/>
</dbReference>
<reference evidence="6" key="1">
    <citation type="submission" date="2022-06" db="EMBL/GenBank/DDBJ databases">
        <title>Alkalicoccobacillus porphyridii sp. nov., isolated from a marine red alga, Porphyridium purpureum and reclassification of Shouchella plakortidis and Shouchella gibsonii as Alkalicoccobacillus plakortidis comb. nov. and Alkalicoccobacillus gibsonii comb. nov.</title>
        <authorList>
            <person name="Kim K.H."/>
            <person name="Lee J.K."/>
            <person name="Han D.M."/>
            <person name="Baek J.H."/>
            <person name="Jeon C.O."/>
        </authorList>
    </citation>
    <scope>NUCLEOTIDE SEQUENCE</scope>
    <source>
        <strain evidence="6">DSM 19153</strain>
    </source>
</reference>
<name>A0ABT0XLM3_9BACI</name>
<evidence type="ECO:0000259" key="5">
    <source>
        <dbReference type="PROSITE" id="PS50949"/>
    </source>
</evidence>
<evidence type="ECO:0000313" key="6">
    <source>
        <dbReference type="EMBL" id="MCM2676809.1"/>
    </source>
</evidence>
<accession>A0ABT0XLM3</accession>
<dbReference type="InterPro" id="IPR011663">
    <property type="entry name" value="UTRA"/>
</dbReference>
<evidence type="ECO:0000256" key="3">
    <source>
        <dbReference type="ARBA" id="ARBA00023163"/>
    </source>
</evidence>
<dbReference type="PANTHER" id="PTHR44846">
    <property type="entry name" value="MANNOSYL-D-GLYCERATE TRANSPORT/METABOLISM SYSTEM REPRESSOR MNGR-RELATED"/>
    <property type="match status" value="1"/>
</dbReference>
<dbReference type="EMBL" id="JAMQJY010000002">
    <property type="protein sequence ID" value="MCM2676809.1"/>
    <property type="molecule type" value="Genomic_DNA"/>
</dbReference>
<dbReference type="Gene3D" id="3.40.1410.10">
    <property type="entry name" value="Chorismate lyase-like"/>
    <property type="match status" value="1"/>
</dbReference>
<dbReference type="NCBIfam" id="TIGR02404">
    <property type="entry name" value="trehalos_R_Bsub"/>
    <property type="match status" value="1"/>
</dbReference>
<feature type="domain" description="HTH gntR-type" evidence="5">
    <location>
        <begin position="2"/>
        <end position="70"/>
    </location>
</feature>
<evidence type="ECO:0000256" key="2">
    <source>
        <dbReference type="ARBA" id="ARBA00023125"/>
    </source>
</evidence>
<keyword evidence="1" id="KW-0805">Transcription regulation</keyword>
<dbReference type="InterPro" id="IPR050679">
    <property type="entry name" value="Bact_HTH_transcr_reg"/>
</dbReference>
<dbReference type="InterPro" id="IPR036388">
    <property type="entry name" value="WH-like_DNA-bd_sf"/>
</dbReference>
<keyword evidence="3" id="KW-0804">Transcription</keyword>
<dbReference type="SMART" id="SM00345">
    <property type="entry name" value="HTH_GNTR"/>
    <property type="match status" value="1"/>
</dbReference>
<gene>
    <name evidence="6" type="primary">treR</name>
    <name evidence="6" type="ORF">NDM98_16065</name>
</gene>
<dbReference type="InterPro" id="IPR000524">
    <property type="entry name" value="Tscrpt_reg_HTH_GntR"/>
</dbReference>
<dbReference type="SUPFAM" id="SSF64288">
    <property type="entry name" value="Chorismate lyase-like"/>
    <property type="match status" value="1"/>
</dbReference>
<organism evidence="6 7">
    <name type="scientific">Alkalicoccobacillus plakortidis</name>
    <dbReference type="NCBI Taxonomy" id="444060"/>
    <lineage>
        <taxon>Bacteria</taxon>
        <taxon>Bacillati</taxon>
        <taxon>Bacillota</taxon>
        <taxon>Bacilli</taxon>
        <taxon>Bacillales</taxon>
        <taxon>Bacillaceae</taxon>
        <taxon>Alkalicoccobacillus</taxon>
    </lineage>
</organism>
<evidence type="ECO:0000256" key="4">
    <source>
        <dbReference type="NCBIfam" id="TIGR02404"/>
    </source>
</evidence>
<dbReference type="Pfam" id="PF07702">
    <property type="entry name" value="UTRA"/>
    <property type="match status" value="1"/>
</dbReference>
<dbReference type="InterPro" id="IPR028978">
    <property type="entry name" value="Chorismate_lyase_/UTRA_dom_sf"/>
</dbReference>
<sequence>MKSKFQLVYEELANQIQKGEWKPEELLPSELELVKTYQASRETIRKALKLLSERGYIQKIQGKGSVVLDRSKIDFPFSGVSSFKELSERMNMNVETDVVAFDEVKPNLDLQDKLQLTSEQYATRIKRVRKVDGERVILDKDDLVSSVVPGLTAEISQNSIYEYLEKKLGLIISFAKKEIVVEEPTDEDLALLDLDGFTNVVVVRGRTYLDDASIFQYTESRHRPDKFRFVNFARREQL</sequence>
<evidence type="ECO:0000313" key="7">
    <source>
        <dbReference type="Proteomes" id="UP001203665"/>
    </source>
</evidence>
<evidence type="ECO:0000256" key="1">
    <source>
        <dbReference type="ARBA" id="ARBA00023015"/>
    </source>
</evidence>
<proteinExistence type="predicted"/>
<comment type="caution">
    <text evidence="6">The sequence shown here is derived from an EMBL/GenBank/DDBJ whole genome shotgun (WGS) entry which is preliminary data.</text>
</comment>
<dbReference type="SMART" id="SM00866">
    <property type="entry name" value="UTRA"/>
    <property type="match status" value="1"/>
</dbReference>
<dbReference type="Pfam" id="PF00392">
    <property type="entry name" value="GntR"/>
    <property type="match status" value="1"/>
</dbReference>
<dbReference type="PANTHER" id="PTHR44846:SF12">
    <property type="entry name" value="HTH-TYPE TRANSCRIPTIONAL REGULATOR TRER"/>
    <property type="match status" value="1"/>
</dbReference>
<dbReference type="RefSeq" id="WP_251609872.1">
    <property type="nucleotide sequence ID" value="NZ_JAMQJY010000002.1"/>
</dbReference>